<feature type="domain" description="GHMP kinase N-terminal" evidence="15">
    <location>
        <begin position="87"/>
        <end position="169"/>
    </location>
</feature>
<accession>A0ABT1NPB7</accession>
<keyword evidence="8 13" id="KW-0547">Nucleotide-binding</keyword>
<comment type="function">
    <text evidence="12 13">Catalyzes the ATP-dependent phosphorylation of L-homoserine to L-homoserine phosphate.</text>
</comment>
<dbReference type="SUPFAM" id="SSF55060">
    <property type="entry name" value="GHMP Kinase, C-terminal domain"/>
    <property type="match status" value="1"/>
</dbReference>
<name>A0ABT1NPB7_9MICC</name>
<dbReference type="InterPro" id="IPR006204">
    <property type="entry name" value="GHMP_kinase_N_dom"/>
</dbReference>
<organism evidence="17 18">
    <name type="scientific">Arthrobacter jinronghuae</name>
    <dbReference type="NCBI Taxonomy" id="2964609"/>
    <lineage>
        <taxon>Bacteria</taxon>
        <taxon>Bacillati</taxon>
        <taxon>Actinomycetota</taxon>
        <taxon>Actinomycetes</taxon>
        <taxon>Micrococcales</taxon>
        <taxon>Micrococcaceae</taxon>
        <taxon>Arthrobacter</taxon>
    </lineage>
</organism>
<dbReference type="InterPro" id="IPR020568">
    <property type="entry name" value="Ribosomal_Su5_D2-typ_SF"/>
</dbReference>
<dbReference type="Gene3D" id="3.30.230.10">
    <property type="match status" value="1"/>
</dbReference>
<evidence type="ECO:0000313" key="17">
    <source>
        <dbReference type="EMBL" id="MCQ1949578.1"/>
    </source>
</evidence>
<evidence type="ECO:0000256" key="12">
    <source>
        <dbReference type="ARBA" id="ARBA00049954"/>
    </source>
</evidence>
<evidence type="ECO:0000256" key="7">
    <source>
        <dbReference type="ARBA" id="ARBA00022697"/>
    </source>
</evidence>
<feature type="binding site" evidence="13">
    <location>
        <begin position="115"/>
        <end position="125"/>
    </location>
    <ligand>
        <name>ATP</name>
        <dbReference type="ChEBI" id="CHEBI:30616"/>
    </ligand>
</feature>
<protein>
    <recommendedName>
        <fullName evidence="4 13">Homoserine kinase</fullName>
        <shortName evidence="13">HK</shortName>
        <shortName evidence="13">HSK</shortName>
        <ecNumber evidence="3 13">2.7.1.39</ecNumber>
    </recommendedName>
</protein>
<dbReference type="InterPro" id="IPR013750">
    <property type="entry name" value="GHMP_kinase_C_dom"/>
</dbReference>
<comment type="subcellular location">
    <subcellularLocation>
        <location evidence="13">Cytoplasm</location>
    </subcellularLocation>
</comment>
<evidence type="ECO:0000259" key="15">
    <source>
        <dbReference type="Pfam" id="PF00288"/>
    </source>
</evidence>
<evidence type="ECO:0000256" key="2">
    <source>
        <dbReference type="ARBA" id="ARBA00007370"/>
    </source>
</evidence>
<dbReference type="Gene3D" id="3.30.70.890">
    <property type="entry name" value="GHMP kinase, C-terminal domain"/>
    <property type="match status" value="1"/>
</dbReference>
<dbReference type="HAMAP" id="MF_00384">
    <property type="entry name" value="Homoser_kinase"/>
    <property type="match status" value="1"/>
</dbReference>
<evidence type="ECO:0000256" key="3">
    <source>
        <dbReference type="ARBA" id="ARBA00012078"/>
    </source>
</evidence>
<feature type="compositionally biased region" description="Low complexity" evidence="14">
    <location>
        <begin position="7"/>
        <end position="21"/>
    </location>
</feature>
<dbReference type="PANTHER" id="PTHR20861:SF1">
    <property type="entry name" value="HOMOSERINE KINASE"/>
    <property type="match status" value="1"/>
</dbReference>
<comment type="catalytic activity">
    <reaction evidence="11 13">
        <text>L-homoserine + ATP = O-phospho-L-homoserine + ADP + H(+)</text>
        <dbReference type="Rhea" id="RHEA:13985"/>
        <dbReference type="ChEBI" id="CHEBI:15378"/>
        <dbReference type="ChEBI" id="CHEBI:30616"/>
        <dbReference type="ChEBI" id="CHEBI:57476"/>
        <dbReference type="ChEBI" id="CHEBI:57590"/>
        <dbReference type="ChEBI" id="CHEBI:456216"/>
        <dbReference type="EC" id="2.7.1.39"/>
    </reaction>
</comment>
<dbReference type="Proteomes" id="UP001206924">
    <property type="component" value="Unassembled WGS sequence"/>
</dbReference>
<dbReference type="Pfam" id="PF08544">
    <property type="entry name" value="GHMP_kinases_C"/>
    <property type="match status" value="1"/>
</dbReference>
<dbReference type="EMBL" id="JANFLP010000007">
    <property type="protein sequence ID" value="MCQ1949578.1"/>
    <property type="molecule type" value="Genomic_DNA"/>
</dbReference>
<feature type="domain" description="GHMP kinase C-terminal" evidence="16">
    <location>
        <begin position="248"/>
        <end position="306"/>
    </location>
</feature>
<dbReference type="InterPro" id="IPR036554">
    <property type="entry name" value="GHMP_kinase_C_sf"/>
</dbReference>
<dbReference type="NCBIfam" id="TIGR00191">
    <property type="entry name" value="thrB"/>
    <property type="match status" value="1"/>
</dbReference>
<keyword evidence="7 13" id="KW-0791">Threonine biosynthesis</keyword>
<dbReference type="PROSITE" id="PS00627">
    <property type="entry name" value="GHMP_KINASES_ATP"/>
    <property type="match status" value="1"/>
</dbReference>
<proteinExistence type="inferred from homology"/>
<evidence type="ECO:0000313" key="18">
    <source>
        <dbReference type="Proteomes" id="UP001206924"/>
    </source>
</evidence>
<keyword evidence="9 13" id="KW-0418">Kinase</keyword>
<sequence length="334" mass="34243">MQVDLPGGQRSDSRTGSRTGSLIVAPGQDVTVSVPATSANLGPGFDSLGLALTLYDTVRVRTSAEEGIIVEVAGEGAGNVPLDSSHLVVRTLLSTLAAAGYRAEGLHLSAENAIPHGRGLGSSASAIVSGVLAANSLLPAEARLDAAGLLHSCSALEGHPDNVAPALVGDLAISWEDDGVFRSVRASVHPDVVPVVAIPAVELSTESARGLLPATVAHRTAAANAGRAALLIHALTVDPSLLLEGTQDALHQDFRAPAMLPSARLLSSLRSAGFAAVISGAGPTVMCLAYGEESALEAEQAMTKHLQAAEFGENWRVLRLGVERDGARVEGHQR</sequence>
<evidence type="ECO:0000256" key="9">
    <source>
        <dbReference type="ARBA" id="ARBA00022777"/>
    </source>
</evidence>
<evidence type="ECO:0000256" key="13">
    <source>
        <dbReference type="HAMAP-Rule" id="MF_00384"/>
    </source>
</evidence>
<dbReference type="PRINTS" id="PR00958">
    <property type="entry name" value="HOMSERKINASE"/>
</dbReference>
<keyword evidence="5 13" id="KW-0028">Amino-acid biosynthesis</keyword>
<evidence type="ECO:0000259" key="16">
    <source>
        <dbReference type="Pfam" id="PF08544"/>
    </source>
</evidence>
<evidence type="ECO:0000256" key="8">
    <source>
        <dbReference type="ARBA" id="ARBA00022741"/>
    </source>
</evidence>
<reference evidence="17 18" key="1">
    <citation type="submission" date="2022-07" db="EMBL/GenBank/DDBJ databases">
        <title>Novel species in genus Arthrobacter.</title>
        <authorList>
            <person name="Liu Y."/>
        </authorList>
    </citation>
    <scope>NUCLEOTIDE SEQUENCE [LARGE SCALE GENOMIC DNA]</scope>
    <source>
        <strain evidence="18">zg-Y859</strain>
    </source>
</reference>
<dbReference type="SUPFAM" id="SSF54211">
    <property type="entry name" value="Ribosomal protein S5 domain 2-like"/>
    <property type="match status" value="1"/>
</dbReference>
<evidence type="ECO:0000256" key="14">
    <source>
        <dbReference type="SAM" id="MobiDB-lite"/>
    </source>
</evidence>
<dbReference type="EC" id="2.7.1.39" evidence="3 13"/>
<evidence type="ECO:0000256" key="4">
    <source>
        <dbReference type="ARBA" id="ARBA00017858"/>
    </source>
</evidence>
<keyword evidence="6 13" id="KW-0808">Transferase</keyword>
<dbReference type="InterPro" id="IPR014721">
    <property type="entry name" value="Ribsml_uS5_D2-typ_fold_subgr"/>
</dbReference>
<evidence type="ECO:0000256" key="5">
    <source>
        <dbReference type="ARBA" id="ARBA00022605"/>
    </source>
</evidence>
<evidence type="ECO:0000256" key="1">
    <source>
        <dbReference type="ARBA" id="ARBA00005015"/>
    </source>
</evidence>
<comment type="similarity">
    <text evidence="2 13">Belongs to the GHMP kinase family. Homoserine kinase subfamily.</text>
</comment>
<dbReference type="Pfam" id="PF00288">
    <property type="entry name" value="GHMP_kinases_N"/>
    <property type="match status" value="1"/>
</dbReference>
<keyword evidence="13" id="KW-0963">Cytoplasm</keyword>
<gene>
    <name evidence="13 17" type="primary">thrB</name>
    <name evidence="17" type="ORF">NNX28_06490</name>
</gene>
<dbReference type="RefSeq" id="WP_255865203.1">
    <property type="nucleotide sequence ID" value="NZ_CP104263.1"/>
</dbReference>
<keyword evidence="10 13" id="KW-0067">ATP-binding</keyword>
<feature type="region of interest" description="Disordered" evidence="14">
    <location>
        <begin position="1"/>
        <end position="21"/>
    </location>
</feature>
<dbReference type="InterPro" id="IPR000870">
    <property type="entry name" value="Homoserine_kinase"/>
</dbReference>
<dbReference type="GO" id="GO:0004413">
    <property type="term" value="F:homoserine kinase activity"/>
    <property type="evidence" value="ECO:0007669"/>
    <property type="project" value="UniProtKB-EC"/>
</dbReference>
<keyword evidence="18" id="KW-1185">Reference proteome</keyword>
<comment type="pathway">
    <text evidence="1 13">Amino-acid biosynthesis; L-threonine biosynthesis; L-threonine from L-aspartate: step 4/5.</text>
</comment>
<dbReference type="InterPro" id="IPR006203">
    <property type="entry name" value="GHMP_knse_ATP-bd_CS"/>
</dbReference>
<dbReference type="PIRSF" id="PIRSF000676">
    <property type="entry name" value="Homoser_kin"/>
    <property type="match status" value="1"/>
</dbReference>
<evidence type="ECO:0000256" key="10">
    <source>
        <dbReference type="ARBA" id="ARBA00022840"/>
    </source>
</evidence>
<dbReference type="PANTHER" id="PTHR20861">
    <property type="entry name" value="HOMOSERINE/4-DIPHOSPHOCYTIDYL-2-C-METHYL-D-ERYTHRITOL KINASE"/>
    <property type="match status" value="1"/>
</dbReference>
<comment type="caution">
    <text evidence="17">The sequence shown here is derived from an EMBL/GenBank/DDBJ whole genome shotgun (WGS) entry which is preliminary data.</text>
</comment>
<evidence type="ECO:0000256" key="6">
    <source>
        <dbReference type="ARBA" id="ARBA00022679"/>
    </source>
</evidence>
<evidence type="ECO:0000256" key="11">
    <source>
        <dbReference type="ARBA" id="ARBA00049375"/>
    </source>
</evidence>